<proteinExistence type="predicted"/>
<dbReference type="FunFam" id="3.30.565.10:FF:000006">
    <property type="entry name" value="Sensor histidine kinase WalK"/>
    <property type="match status" value="1"/>
</dbReference>
<dbReference type="Pfam" id="PF02518">
    <property type="entry name" value="HATPase_c"/>
    <property type="match status" value="1"/>
</dbReference>
<dbReference type="SUPFAM" id="SSF47384">
    <property type="entry name" value="Homodimeric domain of signal transducing histidine kinase"/>
    <property type="match status" value="1"/>
</dbReference>
<evidence type="ECO:0000259" key="6">
    <source>
        <dbReference type="PROSITE" id="PS50109"/>
    </source>
</evidence>
<sequence length="361" mass="40470">MRQAPPDSADLYRMQVREMRKYAMFTLDRDGILTSWNAGVQDLMGYSEQEWLGRHACLIFCPAEKAQEICESEMRRAREDGDVTDIRWHRHKDGSEFFANGFLSALRDSNGQLIGYSKILSDETARKTLQDSLTESNTALEQFAYAASHDLQEPLRTMSAYAQLLSRQYSGKLDAEADRMLAFVVSASSRMTSIVRDLLEYARFTTEEGRPDSASIDEDLEAALSHLDEAIKASEAIVTHDPMPILQVDRGQIVRLFQNLIGNAIKYRKPDQRPVVHVTAELKGAEWVFSVSDNGIGFEPSEASKIFEPFKRLHSDTEIPGTGVGLAICRRIVQRQGGRIWAESQPGQGATFHFTLPASSS</sequence>
<dbReference type="InterPro" id="IPR036097">
    <property type="entry name" value="HisK_dim/P_sf"/>
</dbReference>
<dbReference type="InterPro" id="IPR052162">
    <property type="entry name" value="Sensor_kinase/Photoreceptor"/>
</dbReference>
<dbReference type="PROSITE" id="PS50112">
    <property type="entry name" value="PAS"/>
    <property type="match status" value="1"/>
</dbReference>
<dbReference type="PRINTS" id="PR00344">
    <property type="entry name" value="BCTRLSENSOR"/>
</dbReference>
<dbReference type="OrthoDB" id="9813394at2"/>
<dbReference type="eggNOG" id="COG4251">
    <property type="taxonomic scope" value="Bacteria"/>
</dbReference>
<dbReference type="KEGG" id="sus:Acid_3355"/>
<dbReference type="InterPro" id="IPR000700">
    <property type="entry name" value="PAS-assoc_C"/>
</dbReference>
<dbReference type="SUPFAM" id="SSF55785">
    <property type="entry name" value="PYP-like sensor domain (PAS domain)"/>
    <property type="match status" value="1"/>
</dbReference>
<evidence type="ECO:0000256" key="5">
    <source>
        <dbReference type="ARBA" id="ARBA00022777"/>
    </source>
</evidence>
<organism evidence="9">
    <name type="scientific">Solibacter usitatus (strain Ellin6076)</name>
    <dbReference type="NCBI Taxonomy" id="234267"/>
    <lineage>
        <taxon>Bacteria</taxon>
        <taxon>Pseudomonadati</taxon>
        <taxon>Acidobacteriota</taxon>
        <taxon>Terriglobia</taxon>
        <taxon>Bryobacterales</taxon>
        <taxon>Solibacteraceae</taxon>
        <taxon>Candidatus Solibacter</taxon>
    </lineage>
</organism>
<protein>
    <recommendedName>
        <fullName evidence="2">histidine kinase</fullName>
        <ecNumber evidence="2">2.7.13.3</ecNumber>
    </recommendedName>
</protein>
<dbReference type="CDD" id="cd00082">
    <property type="entry name" value="HisKA"/>
    <property type="match status" value="1"/>
</dbReference>
<name>Q02D76_SOLUE</name>
<keyword evidence="5 9" id="KW-0418">Kinase</keyword>
<keyword evidence="4 9" id="KW-0808">Transferase</keyword>
<dbReference type="Gene3D" id="1.10.287.130">
    <property type="match status" value="1"/>
</dbReference>
<dbReference type="Pfam" id="PF00512">
    <property type="entry name" value="HisKA"/>
    <property type="match status" value="1"/>
</dbReference>
<dbReference type="GO" id="GO:0000155">
    <property type="term" value="F:phosphorelay sensor kinase activity"/>
    <property type="evidence" value="ECO:0007669"/>
    <property type="project" value="InterPro"/>
</dbReference>
<dbReference type="InterPro" id="IPR000014">
    <property type="entry name" value="PAS"/>
</dbReference>
<evidence type="ECO:0000259" key="8">
    <source>
        <dbReference type="PROSITE" id="PS50113"/>
    </source>
</evidence>
<keyword evidence="3" id="KW-0597">Phosphoprotein</keyword>
<dbReference type="InterPro" id="IPR003661">
    <property type="entry name" value="HisK_dim/P_dom"/>
</dbReference>
<gene>
    <name evidence="9" type="ordered locus">Acid_3355</name>
</gene>
<evidence type="ECO:0000313" key="9">
    <source>
        <dbReference type="EMBL" id="ABJ84328.1"/>
    </source>
</evidence>
<dbReference type="InterPro" id="IPR035965">
    <property type="entry name" value="PAS-like_dom_sf"/>
</dbReference>
<dbReference type="STRING" id="234267.Acid_3355"/>
<dbReference type="EC" id="2.7.13.3" evidence="2"/>
<dbReference type="InterPro" id="IPR003594">
    <property type="entry name" value="HATPase_dom"/>
</dbReference>
<dbReference type="PANTHER" id="PTHR43304">
    <property type="entry name" value="PHYTOCHROME-LIKE PROTEIN CPH1"/>
    <property type="match status" value="1"/>
</dbReference>
<dbReference type="SMART" id="SM00387">
    <property type="entry name" value="HATPase_c"/>
    <property type="match status" value="1"/>
</dbReference>
<dbReference type="PROSITE" id="PS50109">
    <property type="entry name" value="HIS_KIN"/>
    <property type="match status" value="1"/>
</dbReference>
<dbReference type="CDD" id="cd00130">
    <property type="entry name" value="PAS"/>
    <property type="match status" value="1"/>
</dbReference>
<accession>Q02D76</accession>
<feature type="domain" description="Histidine kinase" evidence="6">
    <location>
        <begin position="146"/>
        <end position="360"/>
    </location>
</feature>
<dbReference type="PANTHER" id="PTHR43304:SF1">
    <property type="entry name" value="PAC DOMAIN-CONTAINING PROTEIN"/>
    <property type="match status" value="1"/>
</dbReference>
<dbReference type="HOGENOM" id="CLU_000445_114_71_0"/>
<dbReference type="InParanoid" id="Q02D76"/>
<dbReference type="SMART" id="SM00388">
    <property type="entry name" value="HisKA"/>
    <property type="match status" value="1"/>
</dbReference>
<dbReference type="Pfam" id="PF13426">
    <property type="entry name" value="PAS_9"/>
    <property type="match status" value="1"/>
</dbReference>
<comment type="catalytic activity">
    <reaction evidence="1">
        <text>ATP + protein L-histidine = ADP + protein N-phospho-L-histidine.</text>
        <dbReference type="EC" id="2.7.13.3"/>
    </reaction>
</comment>
<dbReference type="SUPFAM" id="SSF55874">
    <property type="entry name" value="ATPase domain of HSP90 chaperone/DNA topoisomerase II/histidine kinase"/>
    <property type="match status" value="1"/>
</dbReference>
<evidence type="ECO:0000256" key="3">
    <source>
        <dbReference type="ARBA" id="ARBA00022553"/>
    </source>
</evidence>
<dbReference type="PROSITE" id="PS50113">
    <property type="entry name" value="PAC"/>
    <property type="match status" value="1"/>
</dbReference>
<evidence type="ECO:0000256" key="4">
    <source>
        <dbReference type="ARBA" id="ARBA00022679"/>
    </source>
</evidence>
<feature type="domain" description="PAS" evidence="7">
    <location>
        <begin position="24"/>
        <end position="81"/>
    </location>
</feature>
<feature type="domain" description="PAC" evidence="8">
    <location>
        <begin position="82"/>
        <end position="135"/>
    </location>
</feature>
<dbReference type="InterPro" id="IPR004358">
    <property type="entry name" value="Sig_transdc_His_kin-like_C"/>
</dbReference>
<evidence type="ECO:0000256" key="1">
    <source>
        <dbReference type="ARBA" id="ARBA00000085"/>
    </source>
</evidence>
<dbReference type="NCBIfam" id="TIGR00229">
    <property type="entry name" value="sensory_box"/>
    <property type="match status" value="1"/>
</dbReference>
<evidence type="ECO:0000259" key="7">
    <source>
        <dbReference type="PROSITE" id="PS50112"/>
    </source>
</evidence>
<dbReference type="InterPro" id="IPR036890">
    <property type="entry name" value="HATPase_C_sf"/>
</dbReference>
<dbReference type="Gene3D" id="3.30.565.10">
    <property type="entry name" value="Histidine kinase-like ATPase, C-terminal domain"/>
    <property type="match status" value="1"/>
</dbReference>
<dbReference type="AlphaFoldDB" id="Q02D76"/>
<dbReference type="EMBL" id="CP000473">
    <property type="protein sequence ID" value="ABJ84328.1"/>
    <property type="molecule type" value="Genomic_DNA"/>
</dbReference>
<reference evidence="9" key="1">
    <citation type="submission" date="2006-10" db="EMBL/GenBank/DDBJ databases">
        <title>Complete sequence of Solibacter usitatus Ellin6076.</title>
        <authorList>
            <consortium name="US DOE Joint Genome Institute"/>
            <person name="Copeland A."/>
            <person name="Lucas S."/>
            <person name="Lapidus A."/>
            <person name="Barry K."/>
            <person name="Detter J.C."/>
            <person name="Glavina del Rio T."/>
            <person name="Hammon N."/>
            <person name="Israni S."/>
            <person name="Dalin E."/>
            <person name="Tice H."/>
            <person name="Pitluck S."/>
            <person name="Thompson L.S."/>
            <person name="Brettin T."/>
            <person name="Bruce D."/>
            <person name="Han C."/>
            <person name="Tapia R."/>
            <person name="Gilna P."/>
            <person name="Schmutz J."/>
            <person name="Larimer F."/>
            <person name="Land M."/>
            <person name="Hauser L."/>
            <person name="Kyrpides N."/>
            <person name="Mikhailova N."/>
            <person name="Janssen P.H."/>
            <person name="Kuske C.R."/>
            <person name="Richardson P."/>
        </authorList>
    </citation>
    <scope>NUCLEOTIDE SEQUENCE</scope>
    <source>
        <strain evidence="9">Ellin6076</strain>
    </source>
</reference>
<dbReference type="InterPro" id="IPR005467">
    <property type="entry name" value="His_kinase_dom"/>
</dbReference>
<dbReference type="Gene3D" id="3.30.450.20">
    <property type="entry name" value="PAS domain"/>
    <property type="match status" value="1"/>
</dbReference>
<evidence type="ECO:0000256" key="2">
    <source>
        <dbReference type="ARBA" id="ARBA00012438"/>
    </source>
</evidence>